<evidence type="ECO:0000313" key="2">
    <source>
        <dbReference type="EMBL" id="SVC24758.1"/>
    </source>
</evidence>
<protein>
    <recommendedName>
        <fullName evidence="1">Amidohydrolase 3 domain-containing protein</fullName>
    </recommendedName>
</protein>
<dbReference type="EMBL" id="UINC01081166">
    <property type="protein sequence ID" value="SVC24758.1"/>
    <property type="molecule type" value="Genomic_DNA"/>
</dbReference>
<organism evidence="2">
    <name type="scientific">marine metagenome</name>
    <dbReference type="NCBI Taxonomy" id="408172"/>
    <lineage>
        <taxon>unclassified sequences</taxon>
        <taxon>metagenomes</taxon>
        <taxon>ecological metagenomes</taxon>
    </lineage>
</organism>
<dbReference type="Gene3D" id="3.20.20.140">
    <property type="entry name" value="Metal-dependent hydrolases"/>
    <property type="match status" value="1"/>
</dbReference>
<dbReference type="Pfam" id="PF07969">
    <property type="entry name" value="Amidohydro_3"/>
    <property type="match status" value="1"/>
</dbReference>
<proteinExistence type="predicted"/>
<dbReference type="InterPro" id="IPR011059">
    <property type="entry name" value="Metal-dep_hydrolase_composite"/>
</dbReference>
<reference evidence="2" key="1">
    <citation type="submission" date="2018-05" db="EMBL/GenBank/DDBJ databases">
        <authorList>
            <person name="Lanie J.A."/>
            <person name="Ng W.-L."/>
            <person name="Kazmierczak K.M."/>
            <person name="Andrzejewski T.M."/>
            <person name="Davidsen T.M."/>
            <person name="Wayne K.J."/>
            <person name="Tettelin H."/>
            <person name="Glass J.I."/>
            <person name="Rusch D."/>
            <person name="Podicherti R."/>
            <person name="Tsui H.-C.T."/>
            <person name="Winkler M.E."/>
        </authorList>
    </citation>
    <scope>NUCLEOTIDE SEQUENCE</scope>
</reference>
<dbReference type="SUPFAM" id="SSF51338">
    <property type="entry name" value="Composite domain of metallo-dependent hydrolases"/>
    <property type="match status" value="1"/>
</dbReference>
<dbReference type="InterPro" id="IPR032466">
    <property type="entry name" value="Metal_Hydrolase"/>
</dbReference>
<name>A0A382KJY2_9ZZZZ</name>
<feature type="domain" description="Amidohydrolase 3" evidence="1">
    <location>
        <begin position="20"/>
        <end position="127"/>
    </location>
</feature>
<evidence type="ECO:0000259" key="1">
    <source>
        <dbReference type="Pfam" id="PF07969"/>
    </source>
</evidence>
<dbReference type="InterPro" id="IPR013108">
    <property type="entry name" value="Amidohydro_3"/>
</dbReference>
<dbReference type="GO" id="GO:0016810">
    <property type="term" value="F:hydrolase activity, acting on carbon-nitrogen (but not peptide) bonds"/>
    <property type="evidence" value="ECO:0007669"/>
    <property type="project" value="InterPro"/>
</dbReference>
<gene>
    <name evidence="2" type="ORF">METZ01_LOCUS277612</name>
</gene>
<dbReference type="SUPFAM" id="SSF51556">
    <property type="entry name" value="Metallo-dependent hydrolases"/>
    <property type="match status" value="1"/>
</dbReference>
<dbReference type="AlphaFoldDB" id="A0A382KJY2"/>
<sequence length="147" mass="16548">DVSDKILVAAFGMKEEDVVEILQHKLVMIGTDGIDVGSKPHPRAWGTYPRILEEYVKKRQSLKIENAIHKMTEMPAKKFNIKDRGLIKENNFADLVIFNESEIKDNATYTNPKNGPDGISFVFVNGKKSVIQGKETLLYNGELIRAS</sequence>
<feature type="non-terminal residue" evidence="2">
    <location>
        <position position="1"/>
    </location>
</feature>
<accession>A0A382KJY2</accession>